<evidence type="ECO:0008006" key="4">
    <source>
        <dbReference type="Google" id="ProtNLM"/>
    </source>
</evidence>
<dbReference type="AlphaFoldDB" id="A0A0A6RPI9"/>
<keyword evidence="1" id="KW-0472">Membrane</keyword>
<feature type="transmembrane region" description="Helical" evidence="1">
    <location>
        <begin position="316"/>
        <end position="334"/>
    </location>
</feature>
<evidence type="ECO:0000313" key="2">
    <source>
        <dbReference type="EMBL" id="KHD05771.1"/>
    </source>
</evidence>
<keyword evidence="1" id="KW-1133">Transmembrane helix</keyword>
<comment type="caution">
    <text evidence="2">The sequence shown here is derived from an EMBL/GenBank/DDBJ whole genome shotgun (WGS) entry which is preliminary data.</text>
</comment>
<evidence type="ECO:0000313" key="3">
    <source>
        <dbReference type="Proteomes" id="UP000030428"/>
    </source>
</evidence>
<dbReference type="EMBL" id="JSZA02000027">
    <property type="protein sequence ID" value="KHD05771.1"/>
    <property type="molecule type" value="Genomic_DNA"/>
</dbReference>
<feature type="transmembrane region" description="Helical" evidence="1">
    <location>
        <begin position="266"/>
        <end position="285"/>
    </location>
</feature>
<evidence type="ECO:0000256" key="1">
    <source>
        <dbReference type="SAM" id="Phobius"/>
    </source>
</evidence>
<protein>
    <recommendedName>
        <fullName evidence="4">Glycosyltransferase RgtA/B/C/D-like domain-containing protein</fullName>
    </recommendedName>
</protein>
<feature type="transmembrane region" description="Helical" evidence="1">
    <location>
        <begin position="12"/>
        <end position="33"/>
    </location>
</feature>
<name>A0A0A6RPI9_9GAMM</name>
<keyword evidence="3" id="KW-1185">Reference proteome</keyword>
<feature type="transmembrane region" description="Helical" evidence="1">
    <location>
        <begin position="120"/>
        <end position="138"/>
    </location>
</feature>
<feature type="transmembrane region" description="Helical" evidence="1">
    <location>
        <begin position="169"/>
        <end position="186"/>
    </location>
</feature>
<feature type="transmembrane region" description="Helical" evidence="1">
    <location>
        <begin position="346"/>
        <end position="363"/>
    </location>
</feature>
<organism evidence="2 3">
    <name type="scientific">Candidatus Thiomargarita nelsonii</name>
    <dbReference type="NCBI Taxonomy" id="1003181"/>
    <lineage>
        <taxon>Bacteria</taxon>
        <taxon>Pseudomonadati</taxon>
        <taxon>Pseudomonadota</taxon>
        <taxon>Gammaproteobacteria</taxon>
        <taxon>Thiotrichales</taxon>
        <taxon>Thiotrichaceae</taxon>
        <taxon>Thiomargarita</taxon>
    </lineage>
</organism>
<proteinExistence type="predicted"/>
<sequence>MTLKKFIFRRRAWERVSPALILLSLFILMTFYVSTQNIISINNGIAWDAEVYYSMSSQFVNGETPITGIEPFIYRIGTTYIVAKLFPQNLVQGYLFYNLTIGFLTLLLFYFFLRLFINHQVILLFFLVAYVINPLGVLRFTLLYPINTDPSAIFLSLLILYISVYFNQLNWIITLLLSLLTLIGVLFREIVILAPLSVMLSYFISVFYKKQLLDIYQVIYRTIPVLASMICFALSHRLVEVYPSEYSFYSQAISYIQINLQNPSQYIAAILMTIGPIILLPIVLYRYISHKEVTLIIYMFGILVLSFIGGMHIDRFIFWGEIVYIPLIGIVVYHFHTNTNSILEKLLLFFPVFVAQLLAHRAFMPIPDMQSLNLFGPIITDNIQFILFSPYGSQISAIYTYASTMSQALRLQIMFQYFILFAYLMLVHHFFVYLRKKSA</sequence>
<feature type="transmembrane region" description="Helical" evidence="1">
    <location>
        <begin position="292"/>
        <end position="310"/>
    </location>
</feature>
<feature type="transmembrane region" description="Helical" evidence="1">
    <location>
        <begin position="94"/>
        <end position="113"/>
    </location>
</feature>
<dbReference type="Proteomes" id="UP000030428">
    <property type="component" value="Unassembled WGS sequence"/>
</dbReference>
<feature type="transmembrane region" description="Helical" evidence="1">
    <location>
        <begin position="414"/>
        <end position="434"/>
    </location>
</feature>
<feature type="transmembrane region" description="Helical" evidence="1">
    <location>
        <begin position="192"/>
        <end position="208"/>
    </location>
</feature>
<keyword evidence="1" id="KW-0812">Transmembrane</keyword>
<accession>A0A0A6RPI9</accession>
<reference evidence="2 3" key="1">
    <citation type="journal article" date="2016" name="Front. Microbiol.">
        <title>Single-Cell (Meta-)Genomics of a Dimorphic Candidatus Thiomargarita nelsonii Reveals Genomic Plasticity.</title>
        <authorList>
            <person name="Flood B.E."/>
            <person name="Fliss P."/>
            <person name="Jones D.S."/>
            <person name="Dick G.J."/>
            <person name="Jain S."/>
            <person name="Kaster A.K."/>
            <person name="Winkel M."/>
            <person name="Mussmann M."/>
            <person name="Bailey J."/>
        </authorList>
    </citation>
    <scope>NUCLEOTIDE SEQUENCE [LARGE SCALE GENOMIC DNA]</scope>
    <source>
        <strain evidence="2">Hydrate Ridge</strain>
    </source>
</reference>
<gene>
    <name evidence="2" type="ORF">PN36_09005</name>
</gene>